<evidence type="ECO:0000313" key="3">
    <source>
        <dbReference type="Proteomes" id="UP001211907"/>
    </source>
</evidence>
<keyword evidence="3" id="KW-1185">Reference proteome</keyword>
<feature type="compositionally biased region" description="Low complexity" evidence="1">
    <location>
        <begin position="43"/>
        <end position="56"/>
    </location>
</feature>
<name>A0AAD5X5Q6_9FUNG</name>
<evidence type="ECO:0000313" key="2">
    <source>
        <dbReference type="EMBL" id="KAJ3079800.1"/>
    </source>
</evidence>
<accession>A0AAD5X5Q6</accession>
<sequence>MPFYCHLCESAFELAPTAIATQPVCAICGSDFVEQIDDDSENDQNNLSDTNNTSNDPALGFALLTRMLAGMNATSPSDSSPRSSGFTAGFALSSTNGRFDTPVFFSNYNNSSNSNSNPDNNATTAQNEDESTEQQQQQEQEEPSDPASQHRQRISNLVQLLMRLQMQHEGFTAVSLENNNENTVDLSIGGGSGASAVSGGPARVTHPLFRLFGGIGNPRDYVFGQTGIDDIVTQLMEQAN</sequence>
<feature type="region of interest" description="Disordered" evidence="1">
    <location>
        <begin position="106"/>
        <end position="151"/>
    </location>
</feature>
<evidence type="ECO:0008006" key="4">
    <source>
        <dbReference type="Google" id="ProtNLM"/>
    </source>
</evidence>
<gene>
    <name evidence="2" type="ORF">HK100_010310</name>
</gene>
<feature type="region of interest" description="Disordered" evidence="1">
    <location>
        <begin position="39"/>
        <end position="58"/>
    </location>
</feature>
<reference evidence="2" key="1">
    <citation type="submission" date="2020-05" db="EMBL/GenBank/DDBJ databases">
        <title>Phylogenomic resolution of chytrid fungi.</title>
        <authorList>
            <person name="Stajich J.E."/>
            <person name="Amses K."/>
            <person name="Simmons R."/>
            <person name="Seto K."/>
            <person name="Myers J."/>
            <person name="Bonds A."/>
            <person name="Quandt C.A."/>
            <person name="Barry K."/>
            <person name="Liu P."/>
            <person name="Grigoriev I."/>
            <person name="Longcore J.E."/>
            <person name="James T.Y."/>
        </authorList>
    </citation>
    <scope>NUCLEOTIDE SEQUENCE</scope>
    <source>
        <strain evidence="2">JEL0513</strain>
    </source>
</reference>
<dbReference type="AlphaFoldDB" id="A0AAD5X5Q6"/>
<dbReference type="EMBL" id="JADGJH010005649">
    <property type="protein sequence ID" value="KAJ3079800.1"/>
    <property type="molecule type" value="Genomic_DNA"/>
</dbReference>
<feature type="compositionally biased region" description="Low complexity" evidence="1">
    <location>
        <begin position="106"/>
        <end position="121"/>
    </location>
</feature>
<proteinExistence type="predicted"/>
<organism evidence="2 3">
    <name type="scientific">Physocladia obscura</name>
    <dbReference type="NCBI Taxonomy" id="109957"/>
    <lineage>
        <taxon>Eukaryota</taxon>
        <taxon>Fungi</taxon>
        <taxon>Fungi incertae sedis</taxon>
        <taxon>Chytridiomycota</taxon>
        <taxon>Chytridiomycota incertae sedis</taxon>
        <taxon>Chytridiomycetes</taxon>
        <taxon>Chytridiales</taxon>
        <taxon>Chytriomycetaceae</taxon>
        <taxon>Physocladia</taxon>
    </lineage>
</organism>
<evidence type="ECO:0000256" key="1">
    <source>
        <dbReference type="SAM" id="MobiDB-lite"/>
    </source>
</evidence>
<feature type="non-terminal residue" evidence="2">
    <location>
        <position position="240"/>
    </location>
</feature>
<protein>
    <recommendedName>
        <fullName evidence="4">RING-type E3 ubiquitin transferase</fullName>
    </recommendedName>
</protein>
<comment type="caution">
    <text evidence="2">The sequence shown here is derived from an EMBL/GenBank/DDBJ whole genome shotgun (WGS) entry which is preliminary data.</text>
</comment>
<dbReference type="Proteomes" id="UP001211907">
    <property type="component" value="Unassembled WGS sequence"/>
</dbReference>